<evidence type="ECO:0000259" key="7">
    <source>
        <dbReference type="PROSITE" id="PS50850"/>
    </source>
</evidence>
<feature type="transmembrane region" description="Helical" evidence="6">
    <location>
        <begin position="282"/>
        <end position="307"/>
    </location>
</feature>
<feature type="transmembrane region" description="Helical" evidence="6">
    <location>
        <begin position="184"/>
        <end position="202"/>
    </location>
</feature>
<dbReference type="eggNOG" id="COG2271">
    <property type="taxonomic scope" value="Bacteria"/>
</dbReference>
<keyword evidence="4 6" id="KW-1133">Transmembrane helix</keyword>
<feature type="transmembrane region" description="Helical" evidence="6">
    <location>
        <begin position="156"/>
        <end position="178"/>
    </location>
</feature>
<evidence type="ECO:0000256" key="4">
    <source>
        <dbReference type="ARBA" id="ARBA00022989"/>
    </source>
</evidence>
<feature type="transmembrane region" description="Helical" evidence="6">
    <location>
        <begin position="57"/>
        <end position="82"/>
    </location>
</feature>
<dbReference type="GO" id="GO:0005886">
    <property type="term" value="C:plasma membrane"/>
    <property type="evidence" value="ECO:0007669"/>
    <property type="project" value="UniProtKB-SubCell"/>
</dbReference>
<dbReference type="Pfam" id="PF07690">
    <property type="entry name" value="MFS_1"/>
    <property type="match status" value="1"/>
</dbReference>
<dbReference type="CDD" id="cd17319">
    <property type="entry name" value="MFS_ExuT_GudP_like"/>
    <property type="match status" value="1"/>
</dbReference>
<dbReference type="Gene3D" id="1.20.1250.20">
    <property type="entry name" value="MFS general substrate transporter like domains"/>
    <property type="match status" value="2"/>
</dbReference>
<accession>D5WTH4</accession>
<dbReference type="SUPFAM" id="SSF103473">
    <property type="entry name" value="MFS general substrate transporter"/>
    <property type="match status" value="1"/>
</dbReference>
<comment type="subcellular location">
    <subcellularLocation>
        <location evidence="1">Cell membrane</location>
        <topology evidence="1">Multi-pass membrane protein</topology>
    </subcellularLocation>
</comment>
<evidence type="ECO:0000256" key="6">
    <source>
        <dbReference type="SAM" id="Phobius"/>
    </source>
</evidence>
<dbReference type="KEGG" id="bts:Btus_2552"/>
<evidence type="ECO:0000256" key="5">
    <source>
        <dbReference type="ARBA" id="ARBA00023136"/>
    </source>
</evidence>
<evidence type="ECO:0000256" key="2">
    <source>
        <dbReference type="ARBA" id="ARBA00022448"/>
    </source>
</evidence>
<organism evidence="8 9">
    <name type="scientific">Kyrpidia tusciae (strain DSM 2912 / NBRC 15312 / T2)</name>
    <name type="common">Bacillus tusciae</name>
    <dbReference type="NCBI Taxonomy" id="562970"/>
    <lineage>
        <taxon>Bacteria</taxon>
        <taxon>Bacillati</taxon>
        <taxon>Bacillota</taxon>
        <taxon>Bacilli</taxon>
        <taxon>Bacillales</taxon>
        <taxon>Alicyclobacillaceae</taxon>
        <taxon>Kyrpidia</taxon>
    </lineage>
</organism>
<dbReference type="PANTHER" id="PTHR11662">
    <property type="entry name" value="SOLUTE CARRIER FAMILY 17"/>
    <property type="match status" value="1"/>
</dbReference>
<dbReference type="Proteomes" id="UP000002368">
    <property type="component" value="Chromosome"/>
</dbReference>
<dbReference type="InterPro" id="IPR050382">
    <property type="entry name" value="MFS_Na/Anion_cotransporter"/>
</dbReference>
<evidence type="ECO:0000313" key="9">
    <source>
        <dbReference type="Proteomes" id="UP000002368"/>
    </source>
</evidence>
<feature type="transmembrane region" description="Helical" evidence="6">
    <location>
        <begin position="249"/>
        <end position="270"/>
    </location>
</feature>
<dbReference type="OrthoDB" id="9773404at2"/>
<dbReference type="GO" id="GO:0022857">
    <property type="term" value="F:transmembrane transporter activity"/>
    <property type="evidence" value="ECO:0007669"/>
    <property type="project" value="InterPro"/>
</dbReference>
<dbReference type="EMBL" id="CP002017">
    <property type="protein sequence ID" value="ADG07210.1"/>
    <property type="molecule type" value="Genomic_DNA"/>
</dbReference>
<dbReference type="STRING" id="562970.Btus_2552"/>
<sequence length="430" mass="46802">MSTQHESTHPGMSIERVTHYRFVVAAVLFVTLLIAYLDRVNVSVLVADRQFLQDMDMIGNAVRIGLLNTAFLLTYGIANIVLGRVGERVGAKTAMLIAVAIWVVAMALGGAATGFAMIMSTRILLGIGEGLHWPMQSIIVTHWFPESERTKANAAWLLGLFVGPMIAAPSFVYIISHWGWRSNFFVLSVLNVLAILLIAWFVNARPSQSRFVGASERAYIEGGGQGAPAAQTDVAHHSAVENYLTDYRFWFLTVAYMSSQSIFFGLTAWLPKYLQEIRGFSFSSLGVFASLPYMVAVVFLVVFGYLADRVKRRAPFIAAGLTSASVFIWGAAVVTDNRMSAYFLSLGVGSLGIGLSSYWSILQRMVRRSVIGAAAGVMNGVGMIFTALVPTIIGYFIKWSGGSYNGGLFFLVALGLLGALLMAVLSLRKE</sequence>
<dbReference type="InterPro" id="IPR036259">
    <property type="entry name" value="MFS_trans_sf"/>
</dbReference>
<dbReference type="PROSITE" id="PS50850">
    <property type="entry name" value="MFS"/>
    <property type="match status" value="1"/>
</dbReference>
<feature type="transmembrane region" description="Helical" evidence="6">
    <location>
        <begin position="20"/>
        <end position="37"/>
    </location>
</feature>
<gene>
    <name evidence="8" type="ordered locus">Btus_2552</name>
</gene>
<name>D5WTH4_KYRT2</name>
<feature type="domain" description="Major facilitator superfamily (MFS) profile" evidence="7">
    <location>
        <begin position="24"/>
        <end position="430"/>
    </location>
</feature>
<evidence type="ECO:0000256" key="3">
    <source>
        <dbReference type="ARBA" id="ARBA00022692"/>
    </source>
</evidence>
<reference evidence="8 9" key="1">
    <citation type="journal article" date="2011" name="Stand. Genomic Sci.">
        <title>Complete genome sequence of the thermophilic, hydrogen-oxidizing Bacillus tusciae type strain (T2) and reclassification in the new genus, Kyrpidia gen. nov. as Kyrpidia tusciae comb. nov. and emendation of the family Alicyclobacillaceae da Costa and Rainey, 2010.</title>
        <authorList>
            <person name="Klenk H.P."/>
            <person name="Lapidus A."/>
            <person name="Chertkov O."/>
            <person name="Copeland A."/>
            <person name="Del Rio T.G."/>
            <person name="Nolan M."/>
            <person name="Lucas S."/>
            <person name="Chen F."/>
            <person name="Tice H."/>
            <person name="Cheng J.F."/>
            <person name="Han C."/>
            <person name="Bruce D."/>
            <person name="Goodwin L."/>
            <person name="Pitluck S."/>
            <person name="Pati A."/>
            <person name="Ivanova N."/>
            <person name="Mavromatis K."/>
            <person name="Daum C."/>
            <person name="Chen A."/>
            <person name="Palaniappan K."/>
            <person name="Chang Y.J."/>
            <person name="Land M."/>
            <person name="Hauser L."/>
            <person name="Jeffries C.D."/>
            <person name="Detter J.C."/>
            <person name="Rohde M."/>
            <person name="Abt B."/>
            <person name="Pukall R."/>
            <person name="Goker M."/>
            <person name="Bristow J."/>
            <person name="Markowitz V."/>
            <person name="Hugenholtz P."/>
            <person name="Eisen J.A."/>
        </authorList>
    </citation>
    <scope>NUCLEOTIDE SEQUENCE [LARGE SCALE GENOMIC DNA]</scope>
    <source>
        <strain evidence="8 9">DSM 2912</strain>
    </source>
</reference>
<evidence type="ECO:0000313" key="8">
    <source>
        <dbReference type="EMBL" id="ADG07210.1"/>
    </source>
</evidence>
<keyword evidence="5 6" id="KW-0472">Membrane</keyword>
<evidence type="ECO:0000256" key="1">
    <source>
        <dbReference type="ARBA" id="ARBA00004651"/>
    </source>
</evidence>
<keyword evidence="3 6" id="KW-0812">Transmembrane</keyword>
<feature type="transmembrane region" description="Helical" evidence="6">
    <location>
        <begin position="408"/>
        <end position="427"/>
    </location>
</feature>
<feature type="transmembrane region" description="Helical" evidence="6">
    <location>
        <begin position="341"/>
        <end position="361"/>
    </location>
</feature>
<dbReference type="PANTHER" id="PTHR11662:SF399">
    <property type="entry name" value="FI19708P1-RELATED"/>
    <property type="match status" value="1"/>
</dbReference>
<dbReference type="AlphaFoldDB" id="D5WTH4"/>
<keyword evidence="9" id="KW-1185">Reference proteome</keyword>
<feature type="transmembrane region" description="Helical" evidence="6">
    <location>
        <begin position="94"/>
        <end position="117"/>
    </location>
</feature>
<dbReference type="RefSeq" id="WP_013076493.1">
    <property type="nucleotide sequence ID" value="NC_014098.1"/>
</dbReference>
<dbReference type="HOGENOM" id="CLU_001265_5_1_9"/>
<feature type="transmembrane region" description="Helical" evidence="6">
    <location>
        <begin position="373"/>
        <end position="396"/>
    </location>
</feature>
<feature type="transmembrane region" description="Helical" evidence="6">
    <location>
        <begin position="314"/>
        <end position="335"/>
    </location>
</feature>
<feature type="transmembrane region" description="Helical" evidence="6">
    <location>
        <begin position="123"/>
        <end position="144"/>
    </location>
</feature>
<dbReference type="InterPro" id="IPR011701">
    <property type="entry name" value="MFS"/>
</dbReference>
<dbReference type="InterPro" id="IPR020846">
    <property type="entry name" value="MFS_dom"/>
</dbReference>
<protein>
    <submittedName>
        <fullName evidence="8">Major facilitator superfamily MFS_1</fullName>
    </submittedName>
</protein>
<keyword evidence="2" id="KW-0813">Transport</keyword>
<proteinExistence type="predicted"/>